<evidence type="ECO:0000256" key="2">
    <source>
        <dbReference type="ARBA" id="ARBA00023235"/>
    </source>
</evidence>
<comment type="similarity">
    <text evidence="1">Belongs to the PrpF family.</text>
</comment>
<evidence type="ECO:0000313" key="4">
    <source>
        <dbReference type="Proteomes" id="UP000462152"/>
    </source>
</evidence>
<organism evidence="3 4">
    <name type="scientific">Rothia koreensis</name>
    <dbReference type="NCBI Taxonomy" id="592378"/>
    <lineage>
        <taxon>Bacteria</taxon>
        <taxon>Bacillati</taxon>
        <taxon>Actinomycetota</taxon>
        <taxon>Actinomycetes</taxon>
        <taxon>Micrococcales</taxon>
        <taxon>Micrococcaceae</taxon>
        <taxon>Rothia</taxon>
    </lineage>
</organism>
<proteinExistence type="inferred from homology"/>
<name>A0A7K1LIK8_9MICC</name>
<dbReference type="AlphaFoldDB" id="A0A7K1LIK8"/>
<dbReference type="RefSeq" id="WP_129315724.1">
    <property type="nucleotide sequence ID" value="NZ_NOIQ01000011.1"/>
</dbReference>
<dbReference type="PANTHER" id="PTHR43709">
    <property type="entry name" value="ACONITATE ISOMERASE-RELATED"/>
    <property type="match status" value="1"/>
</dbReference>
<reference evidence="3 4" key="1">
    <citation type="submission" date="2019-12" db="EMBL/GenBank/DDBJ databases">
        <authorList>
            <person name="Li J."/>
            <person name="Shi Y."/>
            <person name="Xu G."/>
            <person name="Xiao D."/>
            <person name="Ran X."/>
        </authorList>
    </citation>
    <scope>NUCLEOTIDE SEQUENCE [LARGE SCALE GENOMIC DNA]</scope>
    <source>
        <strain evidence="3 4">JCM 15915</strain>
    </source>
</reference>
<dbReference type="EMBL" id="WOGT01000003">
    <property type="protein sequence ID" value="MUN55031.1"/>
    <property type="molecule type" value="Genomic_DNA"/>
</dbReference>
<gene>
    <name evidence="3" type="ORF">GMA10_07385</name>
</gene>
<evidence type="ECO:0008006" key="5">
    <source>
        <dbReference type="Google" id="ProtNLM"/>
    </source>
</evidence>
<evidence type="ECO:0000256" key="1">
    <source>
        <dbReference type="ARBA" id="ARBA00007673"/>
    </source>
</evidence>
<sequence length="360" mass="36994">MTTDALPVSSVRGGTSRGVFLRIRDLPREPSARDALCVALIGSPDPLAVDGLGGGASSNSKIMAVDVPEGIIGLPGAEGCPDDVDLVTLFAQVDPRRPNVDLSGNCGNLSAAASAYALSRGLVRGVGERCSVRVWNMNTRSVYELEHELSGGVLPRSGDFSMPGVLADGPRIDMRFEAPGGEQTGAALPCGPVSFLPEAGLEASLVDITNPLVLVRAEDVGLPAGATPEELNARTEVLDRLEVLRKEAGRRMGLPASAAIPKVSCLNHAEGSHEVGVRTTSLGVFHHAIPVTAAVAIGGASALGGTLLDEFAVPTSDGDLLISQPKGTVTTTARAFQGRVQSAGIARTARIIADAVVHPA</sequence>
<accession>A0A7K1LIK8</accession>
<evidence type="ECO:0000313" key="3">
    <source>
        <dbReference type="EMBL" id="MUN55031.1"/>
    </source>
</evidence>
<dbReference type="Proteomes" id="UP000462152">
    <property type="component" value="Unassembled WGS sequence"/>
</dbReference>
<comment type="caution">
    <text evidence="3">The sequence shown here is derived from an EMBL/GenBank/DDBJ whole genome shotgun (WGS) entry which is preliminary data.</text>
</comment>
<dbReference type="GO" id="GO:0016853">
    <property type="term" value="F:isomerase activity"/>
    <property type="evidence" value="ECO:0007669"/>
    <property type="project" value="UniProtKB-KW"/>
</dbReference>
<protein>
    <recommendedName>
        <fullName evidence="5">3-methylitaconate isomerase</fullName>
    </recommendedName>
</protein>
<dbReference type="PANTHER" id="PTHR43709:SF2">
    <property type="entry name" value="DUF453 DOMAIN PROTEIN (AFU_ORTHOLOGUE AFUA_6G00360)"/>
    <property type="match status" value="1"/>
</dbReference>
<dbReference type="OrthoDB" id="9779763at2"/>
<dbReference type="Pfam" id="PF04303">
    <property type="entry name" value="PrpF"/>
    <property type="match status" value="1"/>
</dbReference>
<dbReference type="SUPFAM" id="SSF54506">
    <property type="entry name" value="Diaminopimelate epimerase-like"/>
    <property type="match status" value="2"/>
</dbReference>
<keyword evidence="4" id="KW-1185">Reference proteome</keyword>
<dbReference type="Gene3D" id="3.10.310.10">
    <property type="entry name" value="Diaminopimelate Epimerase, Chain A, domain 1"/>
    <property type="match status" value="2"/>
</dbReference>
<dbReference type="InterPro" id="IPR007400">
    <property type="entry name" value="PrpF-like"/>
</dbReference>
<keyword evidence="2" id="KW-0413">Isomerase</keyword>